<dbReference type="SMART" id="SM00209">
    <property type="entry name" value="TSP1"/>
    <property type="match status" value="1"/>
</dbReference>
<dbReference type="FunFam" id="2.20.100.10:FF:000002">
    <property type="entry name" value="Unc-5 netrin receptor C"/>
    <property type="match status" value="1"/>
</dbReference>
<dbReference type="PANTHER" id="PTHR13723">
    <property type="entry name" value="ADAMTS A DISINTEGRIN AND METALLOPROTEASE WITH THROMBOSPONDIN MOTIFS PROTEASE"/>
    <property type="match status" value="1"/>
</dbReference>
<dbReference type="GO" id="GO:0046872">
    <property type="term" value="F:metal ion binding"/>
    <property type="evidence" value="ECO:0007669"/>
    <property type="project" value="UniProtKB-KW"/>
</dbReference>
<dbReference type="Gene3D" id="3.40.1620.60">
    <property type="match status" value="1"/>
</dbReference>
<dbReference type="Pfam" id="PF17771">
    <property type="entry name" value="ADAMTS_CR_2"/>
    <property type="match status" value="1"/>
</dbReference>
<name>A0A3P8WI70_CYNSE</name>
<reference evidence="12" key="1">
    <citation type="submission" date="2025-08" db="UniProtKB">
        <authorList>
            <consortium name="Ensembl"/>
        </authorList>
    </citation>
    <scope>IDENTIFICATION</scope>
</reference>
<proteinExistence type="predicted"/>
<dbReference type="AlphaFoldDB" id="A0A3P8WI70"/>
<feature type="domain" description="ADAMTS cysteine-rich" evidence="10">
    <location>
        <begin position="34"/>
        <end position="105"/>
    </location>
</feature>
<evidence type="ECO:0000256" key="6">
    <source>
        <dbReference type="ARBA" id="ARBA00023157"/>
    </source>
</evidence>
<dbReference type="Gene3D" id="2.20.100.10">
    <property type="entry name" value="Thrombospondin type-1 (TSP1) repeat"/>
    <property type="match status" value="1"/>
</dbReference>
<dbReference type="InterPro" id="IPR036383">
    <property type="entry name" value="TSP1_rpt_sf"/>
</dbReference>
<keyword evidence="13" id="KW-1185">Reference proteome</keyword>
<dbReference type="GO" id="GO:0030198">
    <property type="term" value="P:extracellular matrix organization"/>
    <property type="evidence" value="ECO:0007669"/>
    <property type="project" value="InterPro"/>
</dbReference>
<evidence type="ECO:0000256" key="9">
    <source>
        <dbReference type="PIRSR" id="PIRSR613273-3"/>
    </source>
</evidence>
<dbReference type="Pfam" id="PF19236">
    <property type="entry name" value="ADAMTS_CR_3"/>
    <property type="match status" value="1"/>
</dbReference>
<feature type="disulfide bond" evidence="9">
    <location>
        <begin position="128"/>
        <end position="165"/>
    </location>
</feature>
<comment type="subcellular location">
    <subcellularLocation>
        <location evidence="1">Secreted</location>
    </subcellularLocation>
</comment>
<evidence type="ECO:0000256" key="8">
    <source>
        <dbReference type="PIRSR" id="PIRSR613273-2"/>
    </source>
</evidence>
<feature type="binding site" evidence="8">
    <location>
        <position position="21"/>
    </location>
    <ligand>
        <name>Ca(2+)</name>
        <dbReference type="ChEBI" id="CHEBI:29108"/>
        <label>2</label>
    </ligand>
</feature>
<reference evidence="12" key="2">
    <citation type="submission" date="2025-09" db="UniProtKB">
        <authorList>
            <consortium name="Ensembl"/>
        </authorList>
    </citation>
    <scope>IDENTIFICATION</scope>
</reference>
<evidence type="ECO:0000259" key="11">
    <source>
        <dbReference type="Pfam" id="PF19236"/>
    </source>
</evidence>
<feature type="disulfide bond" evidence="9">
    <location>
        <begin position="44"/>
        <end position="70"/>
    </location>
</feature>
<feature type="domain" description="ADAMTS/ADAMTS-like cysteine-rich" evidence="11">
    <location>
        <begin position="173"/>
        <end position="276"/>
    </location>
</feature>
<feature type="disulfide bond" evidence="9">
    <location>
        <begin position="93"/>
        <end position="104"/>
    </location>
</feature>
<keyword evidence="7" id="KW-0325">Glycoprotein</keyword>
<dbReference type="GO" id="GO:0004222">
    <property type="term" value="F:metalloendopeptidase activity"/>
    <property type="evidence" value="ECO:0007669"/>
    <property type="project" value="TreeGrafter"/>
</dbReference>
<dbReference type="PRINTS" id="PR01705">
    <property type="entry name" value="TSP1REPEAT"/>
</dbReference>
<feature type="binding site" evidence="8">
    <location>
        <position position="21"/>
    </location>
    <ligand>
        <name>Ca(2+)</name>
        <dbReference type="ChEBI" id="CHEBI:29108"/>
        <label>1</label>
    </ligand>
</feature>
<accession>A0A3P8WI70</accession>
<dbReference type="InterPro" id="IPR050439">
    <property type="entry name" value="ADAMTS_ADAMTS-like"/>
</dbReference>
<evidence type="ECO:0000313" key="12">
    <source>
        <dbReference type="Ensembl" id="ENSCSEP00000027163.1"/>
    </source>
</evidence>
<dbReference type="Proteomes" id="UP000265120">
    <property type="component" value="Unassembled WGS sequence"/>
</dbReference>
<dbReference type="GO" id="GO:0005576">
    <property type="term" value="C:extracellular region"/>
    <property type="evidence" value="ECO:0007669"/>
    <property type="project" value="UniProtKB-SubCell"/>
</dbReference>
<keyword evidence="3 8" id="KW-0479">Metal-binding</keyword>
<sequence>MLINSVALCCSSLRGAACLRDLPAVSGSIQDSKPGLYYGVDDQCRVAFGLRARACPFTTQDLPTCRVLSCQTNPDDHSSCRRLLVPLLDGTECAPHQWCLKGLCVRPDHFSSSVVHGSWSSWSEFSPCSRTCGGGVTHRTRQCNNPRPAFGGTECQGLDLEAVLCQQQSCDSTQLDFIAEQCSQTDPQPLHLQPAAASFYTWVPAVGFAQGEQQCRLLCQAQGESFIVSRGSQFVDGTRCDPPAAPPFGSTAACVRGRCQVERHRRTQGVWNSLKVTLTVCLTSCSAVTACCILGKSGMSVGSATET</sequence>
<dbReference type="PANTHER" id="PTHR13723:SF20">
    <property type="entry name" value="A DISINTEGRIN AND METALLOPROTEINASE WITH THROMBOSPONDIN MOTIFS 13"/>
    <property type="match status" value="1"/>
</dbReference>
<keyword evidence="6 9" id="KW-1015">Disulfide bond</keyword>
<dbReference type="Pfam" id="PF00090">
    <property type="entry name" value="TSP_1"/>
    <property type="match status" value="1"/>
</dbReference>
<dbReference type="GO" id="GO:0031012">
    <property type="term" value="C:extracellular matrix"/>
    <property type="evidence" value="ECO:0007669"/>
    <property type="project" value="TreeGrafter"/>
</dbReference>
<feature type="disulfide bond" evidence="9">
    <location>
        <begin position="143"/>
        <end position="155"/>
    </location>
</feature>
<dbReference type="InterPro" id="IPR045371">
    <property type="entry name" value="ADAMTS_CR_3"/>
</dbReference>
<dbReference type="Ensembl" id="ENSCSET00000027529.1">
    <property type="protein sequence ID" value="ENSCSEP00000027163.1"/>
    <property type="gene ID" value="ENSCSEG00000017364.1"/>
</dbReference>
<dbReference type="GeneTree" id="ENSGT00940000158379"/>
<keyword evidence="4" id="KW-0378">Hydrolase</keyword>
<organism evidence="12 13">
    <name type="scientific">Cynoglossus semilaevis</name>
    <name type="common">Tongue sole</name>
    <dbReference type="NCBI Taxonomy" id="244447"/>
    <lineage>
        <taxon>Eukaryota</taxon>
        <taxon>Metazoa</taxon>
        <taxon>Chordata</taxon>
        <taxon>Craniata</taxon>
        <taxon>Vertebrata</taxon>
        <taxon>Euteleostomi</taxon>
        <taxon>Actinopterygii</taxon>
        <taxon>Neopterygii</taxon>
        <taxon>Teleostei</taxon>
        <taxon>Neoteleostei</taxon>
        <taxon>Acanthomorphata</taxon>
        <taxon>Carangaria</taxon>
        <taxon>Pleuronectiformes</taxon>
        <taxon>Pleuronectoidei</taxon>
        <taxon>Cynoglossidae</taxon>
        <taxon>Cynoglossinae</taxon>
        <taxon>Cynoglossus</taxon>
    </lineage>
</organism>
<feature type="disulfide bond" evidence="9">
    <location>
        <begin position="132"/>
        <end position="170"/>
    </location>
</feature>
<dbReference type="STRING" id="244447.ENSCSEP00000027163"/>
<dbReference type="PROSITE" id="PS50092">
    <property type="entry name" value="TSP1"/>
    <property type="match status" value="1"/>
</dbReference>
<evidence type="ECO:0000313" key="13">
    <source>
        <dbReference type="Proteomes" id="UP000265120"/>
    </source>
</evidence>
<feature type="disulfide bond" evidence="9">
    <location>
        <begin position="55"/>
        <end position="80"/>
    </location>
</feature>
<dbReference type="InParanoid" id="A0A3P8WI70"/>
<evidence type="ECO:0000256" key="7">
    <source>
        <dbReference type="ARBA" id="ARBA00023180"/>
    </source>
</evidence>
<dbReference type="InterPro" id="IPR041645">
    <property type="entry name" value="ADAMTS_CR_2"/>
</dbReference>
<keyword evidence="2" id="KW-0964">Secreted</keyword>
<evidence type="ECO:0000256" key="1">
    <source>
        <dbReference type="ARBA" id="ARBA00004613"/>
    </source>
</evidence>
<dbReference type="SUPFAM" id="SSF82895">
    <property type="entry name" value="TSP-1 type 1 repeat"/>
    <property type="match status" value="1"/>
</dbReference>
<evidence type="ECO:0000259" key="10">
    <source>
        <dbReference type="Pfam" id="PF17771"/>
    </source>
</evidence>
<dbReference type="PRINTS" id="PR01857">
    <property type="entry name" value="ADAMTSFAMILY"/>
</dbReference>
<evidence type="ECO:0000256" key="5">
    <source>
        <dbReference type="ARBA" id="ARBA00022833"/>
    </source>
</evidence>
<feature type="disulfide bond" evidence="9">
    <location>
        <begin position="65"/>
        <end position="99"/>
    </location>
</feature>
<evidence type="ECO:0000256" key="2">
    <source>
        <dbReference type="ARBA" id="ARBA00022525"/>
    </source>
</evidence>
<feature type="binding site" evidence="8">
    <location>
        <position position="18"/>
    </location>
    <ligand>
        <name>Ca(2+)</name>
        <dbReference type="ChEBI" id="CHEBI:29108"/>
        <label>1</label>
    </ligand>
</feature>
<dbReference type="InterPro" id="IPR013273">
    <property type="entry name" value="ADAMTS/ADAMTS-like"/>
</dbReference>
<evidence type="ECO:0000256" key="4">
    <source>
        <dbReference type="ARBA" id="ARBA00022801"/>
    </source>
</evidence>
<keyword evidence="5" id="KW-0862">Zinc</keyword>
<keyword evidence="8" id="KW-0106">Calcium</keyword>
<protein>
    <submittedName>
        <fullName evidence="12">Uncharacterized protein</fullName>
    </submittedName>
</protein>
<dbReference type="GO" id="GO:0006508">
    <property type="term" value="P:proteolysis"/>
    <property type="evidence" value="ECO:0007669"/>
    <property type="project" value="TreeGrafter"/>
</dbReference>
<dbReference type="InterPro" id="IPR000884">
    <property type="entry name" value="TSP1_rpt"/>
</dbReference>
<evidence type="ECO:0000256" key="3">
    <source>
        <dbReference type="ARBA" id="ARBA00022723"/>
    </source>
</evidence>